<protein>
    <submittedName>
        <fullName evidence="2">Uncharacterized protein</fullName>
    </submittedName>
</protein>
<dbReference type="OrthoDB" id="545169at2759"/>
<accession>A0A4S3JWF6</accession>
<dbReference type="PANTHER" id="PTHR36124">
    <property type="match status" value="1"/>
</dbReference>
<dbReference type="EMBL" id="QUQM01000001">
    <property type="protein sequence ID" value="KAA8650359.1"/>
    <property type="molecule type" value="Genomic_DNA"/>
</dbReference>
<dbReference type="GeneID" id="54325745"/>
<gene>
    <name evidence="1" type="ORF">ATNIH1004_003043</name>
    <name evidence="2" type="ORF">EYZ11_000739</name>
</gene>
<sequence>MEQIVSKIKDLPPVRTILSIIWNDPIGRVATVVTTYLVVVATLRFQRLRSVQRQYRQYATRDGMATMTVHDAWEIQKRMQQLEYPTLAVKALQFALFRTYGIPSISSLLLKTSQFSNLSTSFKRYADTSILIAQFILFEPSSDRAVTALARTKYLHVGYRASGAILDDDLLYTLSLFVLQPIRFIAQFEWRAMSDLERCAIATYWKYLGDALDISYDALPSGKTGFRDGLHFLEELEEWSVRYEKRNMVPNAANKALADRTMDVMLYTLPRGMKHIGLRYDRPSRIYCWIFNSIMGIRRLLLRYCMLPRPYFLRTVITTDHRNDQGRYHVRVWSGAPYYVQPTFRNRWGPSAWFSRLLGLPVPGDEGEKYSPHGYEPADLGPKAFEGKGHKTVQDIKGELACLSKLPFA</sequence>
<evidence type="ECO:0000313" key="1">
    <source>
        <dbReference type="EMBL" id="KAA8650359.1"/>
    </source>
</evidence>
<dbReference type="AlphaFoldDB" id="A0A4S3JWF6"/>
<dbReference type="VEuPathDB" id="FungiDB:EYZ11_000739"/>
<dbReference type="RefSeq" id="XP_033429720.1">
    <property type="nucleotide sequence ID" value="XM_033567725.1"/>
</dbReference>
<dbReference type="Proteomes" id="UP000308092">
    <property type="component" value="Unassembled WGS sequence"/>
</dbReference>
<organism evidence="2 3">
    <name type="scientific">Aspergillus tanneri</name>
    <dbReference type="NCBI Taxonomy" id="1220188"/>
    <lineage>
        <taxon>Eukaryota</taxon>
        <taxon>Fungi</taxon>
        <taxon>Dikarya</taxon>
        <taxon>Ascomycota</taxon>
        <taxon>Pezizomycotina</taxon>
        <taxon>Eurotiomycetes</taxon>
        <taxon>Eurotiomycetidae</taxon>
        <taxon>Eurotiales</taxon>
        <taxon>Aspergillaceae</taxon>
        <taxon>Aspergillus</taxon>
        <taxon>Aspergillus subgen. Circumdati</taxon>
    </lineage>
</organism>
<evidence type="ECO:0000313" key="3">
    <source>
        <dbReference type="Proteomes" id="UP000308092"/>
    </source>
</evidence>
<dbReference type="InterPro" id="IPR046366">
    <property type="entry name" value="MPAB"/>
</dbReference>
<keyword evidence="3" id="KW-1185">Reference proteome</keyword>
<dbReference type="PANTHER" id="PTHR36124:SF1">
    <property type="entry name" value="ER-BOUND OXYGENASE MPAB_MPAB'_RUBBER OXYGENASE CATALYTIC DOMAIN-CONTAINING PROTEIN"/>
    <property type="match status" value="1"/>
</dbReference>
<name>A0A4S3JWF6_9EURO</name>
<evidence type="ECO:0000313" key="2">
    <source>
        <dbReference type="EMBL" id="THC99809.1"/>
    </source>
</evidence>
<comment type="caution">
    <text evidence="2">The sequence shown here is derived from an EMBL/GenBank/DDBJ whole genome shotgun (WGS) entry which is preliminary data.</text>
</comment>
<dbReference type="GO" id="GO:0016491">
    <property type="term" value="F:oxidoreductase activity"/>
    <property type="evidence" value="ECO:0007669"/>
    <property type="project" value="InterPro"/>
</dbReference>
<dbReference type="STRING" id="1220188.A0A4S3JWF6"/>
<proteinExistence type="predicted"/>
<reference evidence="1 4" key="2">
    <citation type="submission" date="2019-08" db="EMBL/GenBank/DDBJ databases">
        <title>The genome sequence of a newly discovered highly antifungal drug resistant Aspergillus species, Aspergillus tanneri NIH 1004.</title>
        <authorList>
            <person name="Mounaud S."/>
            <person name="Singh I."/>
            <person name="Joardar V."/>
            <person name="Pakala S."/>
            <person name="Pakala S."/>
            <person name="Venepally P."/>
            <person name="Chung J.K."/>
            <person name="Losada L."/>
            <person name="Nierman W.C."/>
        </authorList>
    </citation>
    <scope>NUCLEOTIDE SEQUENCE [LARGE SCALE GENOMIC DNA]</scope>
    <source>
        <strain evidence="1 4">NIH1004</strain>
    </source>
</reference>
<dbReference type="Proteomes" id="UP000324241">
    <property type="component" value="Unassembled WGS sequence"/>
</dbReference>
<dbReference type="EMBL" id="SOSA01000011">
    <property type="protein sequence ID" value="THC99809.1"/>
    <property type="molecule type" value="Genomic_DNA"/>
</dbReference>
<evidence type="ECO:0000313" key="4">
    <source>
        <dbReference type="Proteomes" id="UP000324241"/>
    </source>
</evidence>
<reference evidence="2 3" key="1">
    <citation type="submission" date="2019-03" db="EMBL/GenBank/DDBJ databases">
        <title>The genome sequence of a newly discovered highly antifungal drug resistant Aspergillus species, Aspergillus tanneri NIH 1004.</title>
        <authorList>
            <person name="Mounaud S."/>
            <person name="Singh I."/>
            <person name="Joardar V."/>
            <person name="Pakala S."/>
            <person name="Pakala S."/>
            <person name="Venepally P."/>
            <person name="Hoover J."/>
            <person name="Nierman W."/>
            <person name="Chung J."/>
            <person name="Losada L."/>
        </authorList>
    </citation>
    <scope>NUCLEOTIDE SEQUENCE [LARGE SCALE GENOMIC DNA]</scope>
    <source>
        <strain evidence="2 3">NIH1004</strain>
    </source>
</reference>